<dbReference type="PANTHER" id="PTHR13257:SF0">
    <property type="entry name" value="NUCLEAR PORE COMPLEX PROTEIN NUP88"/>
    <property type="match status" value="1"/>
</dbReference>
<evidence type="ECO:0000256" key="1">
    <source>
        <dbReference type="ARBA" id="ARBA00004567"/>
    </source>
</evidence>
<dbReference type="GO" id="GO:0000056">
    <property type="term" value="P:ribosomal small subunit export from nucleus"/>
    <property type="evidence" value="ECO:0007669"/>
    <property type="project" value="InterPro"/>
</dbReference>
<protein>
    <submittedName>
        <fullName evidence="9">1803_t:CDS:1</fullName>
    </submittedName>
</protein>
<evidence type="ECO:0000256" key="2">
    <source>
        <dbReference type="ARBA" id="ARBA00022448"/>
    </source>
</evidence>
<dbReference type="OrthoDB" id="341482at2759"/>
<dbReference type="GO" id="GO:0000055">
    <property type="term" value="P:ribosomal large subunit export from nucleus"/>
    <property type="evidence" value="ECO:0007669"/>
    <property type="project" value="InterPro"/>
</dbReference>
<accession>A0A9N8VQ16</accession>
<dbReference type="PANTHER" id="PTHR13257">
    <property type="entry name" value="NUCLEOPORIN NUP84-RELATED"/>
    <property type="match status" value="1"/>
</dbReference>
<feature type="coiled-coil region" evidence="8">
    <location>
        <begin position="750"/>
        <end position="784"/>
    </location>
</feature>
<dbReference type="Pfam" id="PF10168">
    <property type="entry name" value="Nup88"/>
    <property type="match status" value="1"/>
</dbReference>
<sequence length="814" mass="94163">MSDIYEDDEIASNWLDLLPYHPIFKSDQLTDKFLALNLDDPYRKQSLMALIDNKHLVVAIGSELRMLDLADFKNAWSKAHFEDELALNDLFNDGVIPEWINNTKYVVLDTPSIKFVIRSITFNFEDIGSLIAVTGDYQVAVVVITRPRYETKNGKSKVLWHPLSYNGSHLMVLTEDMILRMYDVFQNLSEPEQQFFFSQNSNQDQDVSFSTEDTKAISFCFGQSQEGWGKLVVYVLLDNGDVYSMCPIIPQKCVFHKFFLDQLAYIVQKKFEETERISISKESNYHSLLNQYRQQLDWVSSIYKQITTDSDKVIYNNPLSTRRKKPKLQGPYLIQPEPVELSTHPTDASDILCLATEPLSVIVIAHNNGRVDICLEVDKVEALWQDSVEIDHPILILYECIDLGFTKDFVIPTSWRSQRITNSMNHPSLLNDPVYPDIFYVYHFAGAHGIILKGWLNDLGNAMKDVDDEKLLETFLEKKKRSDVNWIASSLPSDPDPLVGMIVISNEAELSYSILLLTSSLRLVCHELAIRKSLVSNNGIRMNDIYYSNKSSYKPLDPNFLEKVMNHHGLSHQPILMFNQNKVGSSTGSSTIGEVDYKCLSTILDLIEREGNEYWLETDEISRRFKQQTTEFQHQIQEIYKLKKNLDEFRFNRFPEISSRMQRLKERQSKLESRAYTYIQKLLYLGDPIRGEFEKSYCQTLARINQEIEGENGLKLDAYHKTLKDDYHLLSPRNPSKKSRKFVFLSGSQLHKVEEALAKEMDLIDETNRKMGEANNKINKIQKRTSFIKNDLNSFQLEHLEHSLSTNKNKKLSN</sequence>
<dbReference type="InterPro" id="IPR019321">
    <property type="entry name" value="Nucleoporin_Nup88"/>
</dbReference>
<evidence type="ECO:0000256" key="7">
    <source>
        <dbReference type="ARBA" id="ARBA00023242"/>
    </source>
</evidence>
<comment type="subcellular location">
    <subcellularLocation>
        <location evidence="1">Nucleus</location>
        <location evidence="1">Nuclear pore complex</location>
    </subcellularLocation>
</comment>
<keyword evidence="4" id="KW-0653">Protein transport</keyword>
<evidence type="ECO:0000256" key="5">
    <source>
        <dbReference type="ARBA" id="ARBA00023010"/>
    </source>
</evidence>
<organism evidence="9 10">
    <name type="scientific">Diversispora eburnea</name>
    <dbReference type="NCBI Taxonomy" id="1213867"/>
    <lineage>
        <taxon>Eukaryota</taxon>
        <taxon>Fungi</taxon>
        <taxon>Fungi incertae sedis</taxon>
        <taxon>Mucoromycota</taxon>
        <taxon>Glomeromycotina</taxon>
        <taxon>Glomeromycetes</taxon>
        <taxon>Diversisporales</taxon>
        <taxon>Diversisporaceae</taxon>
        <taxon>Diversispora</taxon>
    </lineage>
</organism>
<keyword evidence="5" id="KW-0811">Translocation</keyword>
<dbReference type="Proteomes" id="UP000789706">
    <property type="component" value="Unassembled WGS sequence"/>
</dbReference>
<reference evidence="9" key="1">
    <citation type="submission" date="2021-06" db="EMBL/GenBank/DDBJ databases">
        <authorList>
            <person name="Kallberg Y."/>
            <person name="Tangrot J."/>
            <person name="Rosling A."/>
        </authorList>
    </citation>
    <scope>NUCLEOTIDE SEQUENCE</scope>
    <source>
        <strain evidence="9">AZ414A</strain>
    </source>
</reference>
<dbReference type="GO" id="GO:0005643">
    <property type="term" value="C:nuclear pore"/>
    <property type="evidence" value="ECO:0007669"/>
    <property type="project" value="UniProtKB-SubCell"/>
</dbReference>
<proteinExistence type="predicted"/>
<evidence type="ECO:0000256" key="4">
    <source>
        <dbReference type="ARBA" id="ARBA00022927"/>
    </source>
</evidence>
<comment type="caution">
    <text evidence="9">The sequence shown here is derived from an EMBL/GenBank/DDBJ whole genome shotgun (WGS) entry which is preliminary data.</text>
</comment>
<keyword evidence="10" id="KW-1185">Reference proteome</keyword>
<dbReference type="GO" id="GO:0017056">
    <property type="term" value="F:structural constituent of nuclear pore"/>
    <property type="evidence" value="ECO:0007669"/>
    <property type="project" value="InterPro"/>
</dbReference>
<keyword evidence="2" id="KW-0813">Transport</keyword>
<keyword evidence="7" id="KW-0539">Nucleus</keyword>
<dbReference type="GO" id="GO:0006406">
    <property type="term" value="P:mRNA export from nucleus"/>
    <property type="evidence" value="ECO:0007669"/>
    <property type="project" value="TreeGrafter"/>
</dbReference>
<evidence type="ECO:0000256" key="3">
    <source>
        <dbReference type="ARBA" id="ARBA00022816"/>
    </source>
</evidence>
<evidence type="ECO:0000256" key="8">
    <source>
        <dbReference type="SAM" id="Coils"/>
    </source>
</evidence>
<keyword evidence="6" id="KW-0906">Nuclear pore complex</keyword>
<dbReference type="InterPro" id="IPR037700">
    <property type="entry name" value="NUP88/NUP82"/>
</dbReference>
<evidence type="ECO:0000313" key="9">
    <source>
        <dbReference type="EMBL" id="CAG8460395.1"/>
    </source>
</evidence>
<dbReference type="GO" id="GO:0006606">
    <property type="term" value="P:protein import into nucleus"/>
    <property type="evidence" value="ECO:0007669"/>
    <property type="project" value="TreeGrafter"/>
</dbReference>
<keyword evidence="3" id="KW-0509">mRNA transport</keyword>
<evidence type="ECO:0000256" key="6">
    <source>
        <dbReference type="ARBA" id="ARBA00023132"/>
    </source>
</evidence>
<name>A0A9N8VQ16_9GLOM</name>
<keyword evidence="8" id="KW-0175">Coiled coil</keyword>
<dbReference type="AlphaFoldDB" id="A0A9N8VQ16"/>
<dbReference type="EMBL" id="CAJVPK010000149">
    <property type="protein sequence ID" value="CAG8460395.1"/>
    <property type="molecule type" value="Genomic_DNA"/>
</dbReference>
<gene>
    <name evidence="9" type="ORF">DEBURN_LOCUS2647</name>
</gene>
<evidence type="ECO:0000313" key="10">
    <source>
        <dbReference type="Proteomes" id="UP000789706"/>
    </source>
</evidence>